<dbReference type="AlphaFoldDB" id="A0A171KWT0"/>
<evidence type="ECO:0000256" key="3">
    <source>
        <dbReference type="ARBA" id="ARBA00022898"/>
    </source>
</evidence>
<comment type="caution">
    <text evidence="4">The sequence shown here is derived from an EMBL/GenBank/DDBJ whole genome shotgun (WGS) entry which is preliminary data.</text>
</comment>
<name>A0A171KWT0_9BURK</name>
<sequence>MIPGMAADTLVYLNGAYLPVGEAKISVLDRGFIFGDGIYEVVPAYQGRPFRMDEHLARLARSLAAIRLELPMGMAGVRRIVETLIARQAAENCIVYFQVTRGVARRDHPFPVPAPEPTVFAMATAFRRPDAAARERGLSVISITDERWLHCDIKSISLLGNVLAKQAAVEAGVDEVLQFRDGLLTEGSSCNAWVVQGGKLLAPPLGPKILEGVRYGLMLELAREAGIEFQARDITRADVETADELLLTSASKEVLPVLRRDGAAVGAGVPGPVFRRLAQAYDSRIEALMAQPPVTAA</sequence>
<keyword evidence="3" id="KW-0663">Pyridoxal phosphate</keyword>
<dbReference type="GO" id="GO:0003824">
    <property type="term" value="F:catalytic activity"/>
    <property type="evidence" value="ECO:0007669"/>
    <property type="project" value="InterPro"/>
</dbReference>
<accession>A0A171KWT0</accession>
<dbReference type="GO" id="GO:0008652">
    <property type="term" value="P:amino acid biosynthetic process"/>
    <property type="evidence" value="ECO:0007669"/>
    <property type="project" value="UniProtKB-ARBA"/>
</dbReference>
<dbReference type="GO" id="GO:0005829">
    <property type="term" value="C:cytosol"/>
    <property type="evidence" value="ECO:0007669"/>
    <property type="project" value="TreeGrafter"/>
</dbReference>
<dbReference type="CDD" id="cd01558">
    <property type="entry name" value="D-AAT_like"/>
    <property type="match status" value="1"/>
</dbReference>
<evidence type="ECO:0000313" key="4">
    <source>
        <dbReference type="EMBL" id="KKO73347.1"/>
    </source>
</evidence>
<dbReference type="InterPro" id="IPR043131">
    <property type="entry name" value="BCAT-like_N"/>
</dbReference>
<dbReference type="InterPro" id="IPR001544">
    <property type="entry name" value="Aminotrans_IV"/>
</dbReference>
<keyword evidence="5" id="KW-1185">Reference proteome</keyword>
<dbReference type="GO" id="GO:0046394">
    <property type="term" value="P:carboxylic acid biosynthetic process"/>
    <property type="evidence" value="ECO:0007669"/>
    <property type="project" value="UniProtKB-ARBA"/>
</dbReference>
<dbReference type="PATRIC" id="fig|206506.3.peg.788"/>
<gene>
    <name evidence="4" type="ORF">AAV32_03600</name>
</gene>
<evidence type="ECO:0000256" key="2">
    <source>
        <dbReference type="ARBA" id="ARBA00009320"/>
    </source>
</evidence>
<evidence type="ECO:0000256" key="1">
    <source>
        <dbReference type="ARBA" id="ARBA00001933"/>
    </source>
</evidence>
<dbReference type="Proteomes" id="UP000078084">
    <property type="component" value="Unassembled WGS sequence"/>
</dbReference>
<dbReference type="InterPro" id="IPR036038">
    <property type="entry name" value="Aminotransferase-like"/>
</dbReference>
<dbReference type="RefSeq" id="WP_068367543.1">
    <property type="nucleotide sequence ID" value="NZ_LBNE01000001.1"/>
</dbReference>
<dbReference type="Pfam" id="PF01063">
    <property type="entry name" value="Aminotran_4"/>
    <property type="match status" value="1"/>
</dbReference>
<dbReference type="PANTHER" id="PTHR42743:SF10">
    <property type="entry name" value="D-ALANINE AMINOTRANSFERASE"/>
    <property type="match status" value="1"/>
</dbReference>
<dbReference type="Gene3D" id="3.30.470.10">
    <property type="match status" value="1"/>
</dbReference>
<dbReference type="STRING" id="206506.AAV32_03600"/>
<evidence type="ECO:0000313" key="5">
    <source>
        <dbReference type="Proteomes" id="UP000078084"/>
    </source>
</evidence>
<organism evidence="4 5">
    <name type="scientific">Kerstersia gyiorum</name>
    <dbReference type="NCBI Taxonomy" id="206506"/>
    <lineage>
        <taxon>Bacteria</taxon>
        <taxon>Pseudomonadati</taxon>
        <taxon>Pseudomonadota</taxon>
        <taxon>Betaproteobacteria</taxon>
        <taxon>Burkholderiales</taxon>
        <taxon>Alcaligenaceae</taxon>
        <taxon>Kerstersia</taxon>
    </lineage>
</organism>
<protein>
    <submittedName>
        <fullName evidence="4">Cytochrome C550</fullName>
    </submittedName>
</protein>
<comment type="similarity">
    <text evidence="2">Belongs to the class-IV pyridoxal-phosphate-dependent aminotransferase family.</text>
</comment>
<dbReference type="EMBL" id="LBNE01000001">
    <property type="protein sequence ID" value="KKO73347.1"/>
    <property type="molecule type" value="Genomic_DNA"/>
</dbReference>
<dbReference type="InterPro" id="IPR050571">
    <property type="entry name" value="Class-IV_PLP-Dep_Aminotrnsfr"/>
</dbReference>
<proteinExistence type="inferred from homology"/>
<dbReference type="FunFam" id="3.20.10.10:FF:000002">
    <property type="entry name" value="D-alanine aminotransferase"/>
    <property type="match status" value="1"/>
</dbReference>
<comment type="cofactor">
    <cofactor evidence="1">
        <name>pyridoxal 5'-phosphate</name>
        <dbReference type="ChEBI" id="CHEBI:597326"/>
    </cofactor>
</comment>
<reference evidence="4 5" key="1">
    <citation type="submission" date="2015-04" db="EMBL/GenBank/DDBJ databases">
        <title>Genome sequence of Kerstersia gyiorum CG1.</title>
        <authorList>
            <person name="Greninger A.L."/>
            <person name="Kozyreva V."/>
            <person name="Chaturvedi V."/>
        </authorList>
    </citation>
    <scope>NUCLEOTIDE SEQUENCE [LARGE SCALE GENOMIC DNA]</scope>
    <source>
        <strain evidence="4 5">CG1</strain>
    </source>
</reference>
<dbReference type="Gene3D" id="3.20.10.10">
    <property type="entry name" value="D-amino Acid Aminotransferase, subunit A, domain 2"/>
    <property type="match status" value="1"/>
</dbReference>
<dbReference type="PANTHER" id="PTHR42743">
    <property type="entry name" value="AMINO-ACID AMINOTRANSFERASE"/>
    <property type="match status" value="1"/>
</dbReference>
<dbReference type="InterPro" id="IPR043132">
    <property type="entry name" value="BCAT-like_C"/>
</dbReference>
<dbReference type="SUPFAM" id="SSF56752">
    <property type="entry name" value="D-aminoacid aminotransferase-like PLP-dependent enzymes"/>
    <property type="match status" value="1"/>
</dbReference>